<evidence type="ECO:0000313" key="4">
    <source>
        <dbReference type="EMBL" id="KAJ3835894.1"/>
    </source>
</evidence>
<feature type="region of interest" description="Disordered" evidence="1">
    <location>
        <begin position="1"/>
        <end position="27"/>
    </location>
</feature>
<organism evidence="4 5">
    <name type="scientific">Lentinula raphanica</name>
    <dbReference type="NCBI Taxonomy" id="153919"/>
    <lineage>
        <taxon>Eukaryota</taxon>
        <taxon>Fungi</taxon>
        <taxon>Dikarya</taxon>
        <taxon>Basidiomycota</taxon>
        <taxon>Agaricomycotina</taxon>
        <taxon>Agaricomycetes</taxon>
        <taxon>Agaricomycetidae</taxon>
        <taxon>Agaricales</taxon>
        <taxon>Marasmiineae</taxon>
        <taxon>Omphalotaceae</taxon>
        <taxon>Lentinula</taxon>
    </lineage>
</organism>
<dbReference type="EMBL" id="MU806366">
    <property type="protein sequence ID" value="KAJ3835894.1"/>
    <property type="molecule type" value="Genomic_DNA"/>
</dbReference>
<evidence type="ECO:0000259" key="2">
    <source>
        <dbReference type="Pfam" id="PF12776"/>
    </source>
</evidence>
<evidence type="ECO:0000256" key="1">
    <source>
        <dbReference type="SAM" id="MobiDB-lite"/>
    </source>
</evidence>
<dbReference type="Pfam" id="PF12776">
    <property type="entry name" value="Myb_DNA-bind_3"/>
    <property type="match status" value="1"/>
</dbReference>
<dbReference type="EMBL" id="MU807063">
    <property type="protein sequence ID" value="KAJ3832139.1"/>
    <property type="molecule type" value="Genomic_DNA"/>
</dbReference>
<protein>
    <recommendedName>
        <fullName evidence="2">Myb/SANT-like domain-containing protein</fullName>
    </recommendedName>
</protein>
<proteinExistence type="predicted"/>
<evidence type="ECO:0000313" key="5">
    <source>
        <dbReference type="Proteomes" id="UP001163846"/>
    </source>
</evidence>
<feature type="region of interest" description="Disordered" evidence="1">
    <location>
        <begin position="174"/>
        <end position="245"/>
    </location>
</feature>
<evidence type="ECO:0000313" key="3">
    <source>
        <dbReference type="EMBL" id="KAJ3832139.1"/>
    </source>
</evidence>
<feature type="compositionally biased region" description="Polar residues" evidence="1">
    <location>
        <begin position="201"/>
        <end position="215"/>
    </location>
</feature>
<dbReference type="InterPro" id="IPR024752">
    <property type="entry name" value="Myb/SANT-like_dom"/>
</dbReference>
<reference evidence="4" key="1">
    <citation type="submission" date="2022-08" db="EMBL/GenBank/DDBJ databases">
        <authorList>
            <consortium name="DOE Joint Genome Institute"/>
            <person name="Min B."/>
            <person name="Riley R."/>
            <person name="Sierra-Patev S."/>
            <person name="Naranjo-Ortiz M."/>
            <person name="Looney B."/>
            <person name="Konkel Z."/>
            <person name="Slot J.C."/>
            <person name="Sakamoto Y."/>
            <person name="Steenwyk J.L."/>
            <person name="Rokas A."/>
            <person name="Carro J."/>
            <person name="Camarero S."/>
            <person name="Ferreira P."/>
            <person name="Molpeceres G."/>
            <person name="Ruiz-Duenas F.J."/>
            <person name="Serrano A."/>
            <person name="Henrissat B."/>
            <person name="Drula E."/>
            <person name="Hughes K.W."/>
            <person name="Mata J.L."/>
            <person name="Ishikawa N.K."/>
            <person name="Vargas-Isla R."/>
            <person name="Ushijima S."/>
            <person name="Smith C.A."/>
            <person name="Ahrendt S."/>
            <person name="Andreopoulos W."/>
            <person name="He G."/>
            <person name="Labutti K."/>
            <person name="Lipzen A."/>
            <person name="Ng V."/>
            <person name="Sandor L."/>
            <person name="Barry K."/>
            <person name="Martinez A.T."/>
            <person name="Xiao Y."/>
            <person name="Gibbons J.G."/>
            <person name="Terashima K."/>
            <person name="Hibbett D.S."/>
            <person name="Grigoriev I.V."/>
        </authorList>
    </citation>
    <scope>NUCLEOTIDE SEQUENCE</scope>
    <source>
        <strain evidence="4">TFB9207</strain>
    </source>
</reference>
<dbReference type="PANTHER" id="PTHR47072">
    <property type="match status" value="1"/>
</dbReference>
<sequence>MADSPSDINTPMSTPDTSQLPSSNSTAAATASGNAKYTDIDDMVIADCLVNNRGTFQTDSGFRPAVWAIVLKALQDDGSNHGGPKTAKKVADYYGTLKGNYIAVKFLRDQSGFGWDDELFKVTATAEVWDALLAKPGFKKRYSKWRNKPFKIYEKMAELVDGIYATGENAISGGTFAGPPAPPPLREPTAHSSDSEDEPSGITTPATPAPANNISDAPLYTGRQSLKRSHSKGGRSTPQSRSVDGVAGAINRLSSSFESTLNTPQRRRLAIQKFEEDGDFSDQESNAVYRLFQKDISVADTYVEIGKKKRRTNFLRAAIRGDEDDF</sequence>
<accession>A0AA38P412</accession>
<dbReference type="Proteomes" id="UP001163846">
    <property type="component" value="Unassembled WGS sequence"/>
</dbReference>
<feature type="domain" description="Myb/SANT-like" evidence="2">
    <location>
        <begin position="44"/>
        <end position="131"/>
    </location>
</feature>
<name>A0AA38P412_9AGAR</name>
<gene>
    <name evidence="3" type="ORF">F5878DRAFT_26389</name>
    <name evidence="4" type="ORF">F5878DRAFT_663448</name>
</gene>
<feature type="compositionally biased region" description="Polar residues" evidence="1">
    <location>
        <begin position="1"/>
        <end position="21"/>
    </location>
</feature>
<dbReference type="PANTHER" id="PTHR47072:SF4">
    <property type="entry name" value="MYB_SANT-LIKE DOMAIN-CONTAINING PROTEIN"/>
    <property type="match status" value="1"/>
</dbReference>
<dbReference type="AlphaFoldDB" id="A0AA38P412"/>
<keyword evidence="5" id="KW-1185">Reference proteome</keyword>
<comment type="caution">
    <text evidence="4">The sequence shown here is derived from an EMBL/GenBank/DDBJ whole genome shotgun (WGS) entry which is preliminary data.</text>
</comment>